<organism evidence="1 2">
    <name type="scientific">Flavobacterium cerinum</name>
    <dbReference type="NCBI Taxonomy" id="2502784"/>
    <lineage>
        <taxon>Bacteria</taxon>
        <taxon>Pseudomonadati</taxon>
        <taxon>Bacteroidota</taxon>
        <taxon>Flavobacteriia</taxon>
        <taxon>Flavobacteriales</taxon>
        <taxon>Flavobacteriaceae</taxon>
        <taxon>Flavobacterium</taxon>
    </lineage>
</organism>
<evidence type="ECO:0000313" key="1">
    <source>
        <dbReference type="EMBL" id="UUC46510.1"/>
    </source>
</evidence>
<reference evidence="1" key="1">
    <citation type="submission" date="2022-07" db="EMBL/GenBank/DDBJ databases">
        <title>Isolation, identification, and degradation of a PFOSA degrading strain from sewage treatment plant.</title>
        <authorList>
            <person name="Zhang L."/>
            <person name="Huo Y."/>
        </authorList>
    </citation>
    <scope>NUCLEOTIDE SEQUENCE</scope>
    <source>
        <strain evidence="1">C1</strain>
    </source>
</reference>
<proteinExistence type="predicted"/>
<sequence length="174" mass="20380">MFENYSYKQKCGALLVVFVMLLATAYKRSFSSLFQVVKEYRELSSRVEDIRKKTKNAEELRKEIAYLDMVLGKEGVTKEMVQQGMVSFATRSQPGVSIHELAPIHSFSDENYTIFTNQLDVVGNTNQLLQMAYDFEKQYDYSRMVGMKFFTTQKNNKEEVLHLKMIFQNYENNK</sequence>
<dbReference type="Proteomes" id="UP001059844">
    <property type="component" value="Chromosome"/>
</dbReference>
<keyword evidence="2" id="KW-1185">Reference proteome</keyword>
<dbReference type="RefSeq" id="WP_256552174.1">
    <property type="nucleotide sequence ID" value="NZ_CP101751.1"/>
</dbReference>
<evidence type="ECO:0000313" key="2">
    <source>
        <dbReference type="Proteomes" id="UP001059844"/>
    </source>
</evidence>
<protein>
    <recommendedName>
        <fullName evidence="3">Type 4a pilus biogenesis protein PilO</fullName>
    </recommendedName>
</protein>
<accession>A0ABY5IUQ8</accession>
<gene>
    <name evidence="1" type="ORF">NOX80_04745</name>
</gene>
<evidence type="ECO:0008006" key="3">
    <source>
        <dbReference type="Google" id="ProtNLM"/>
    </source>
</evidence>
<name>A0ABY5IUQ8_9FLAO</name>
<dbReference type="EMBL" id="CP101751">
    <property type="protein sequence ID" value="UUC46510.1"/>
    <property type="molecule type" value="Genomic_DNA"/>
</dbReference>